<dbReference type="PANTHER" id="PTHR32196:SF19">
    <property type="entry name" value="GALACTOFURANOSE TRANSPORTER PERMEASE PROTEIN YTFT"/>
    <property type="match status" value="1"/>
</dbReference>
<dbReference type="CDD" id="cd06579">
    <property type="entry name" value="TM_PBP1_transp_AraH_like"/>
    <property type="match status" value="1"/>
</dbReference>
<feature type="transmembrane region" description="Helical" evidence="6">
    <location>
        <begin position="17"/>
        <end position="35"/>
    </location>
</feature>
<keyword evidence="5 6" id="KW-0472">Membrane</keyword>
<evidence type="ECO:0000313" key="8">
    <source>
        <dbReference type="Proteomes" id="UP001165492"/>
    </source>
</evidence>
<feature type="transmembrane region" description="Helical" evidence="6">
    <location>
        <begin position="55"/>
        <end position="73"/>
    </location>
</feature>
<keyword evidence="4 6" id="KW-1133">Transmembrane helix</keyword>
<evidence type="ECO:0000313" key="7">
    <source>
        <dbReference type="EMBL" id="MCC5465702.1"/>
    </source>
</evidence>
<feature type="transmembrane region" description="Helical" evidence="6">
    <location>
        <begin position="317"/>
        <end position="335"/>
    </location>
</feature>
<evidence type="ECO:0000256" key="2">
    <source>
        <dbReference type="ARBA" id="ARBA00022475"/>
    </source>
</evidence>
<dbReference type="Proteomes" id="UP001165492">
    <property type="component" value="Unassembled WGS sequence"/>
</dbReference>
<comment type="subcellular location">
    <subcellularLocation>
        <location evidence="1">Cell membrane</location>
        <topology evidence="1">Multi-pass membrane protein</topology>
    </subcellularLocation>
</comment>
<organism evidence="7 8">
    <name type="scientific">Pelosinus baikalensis</name>
    <dbReference type="NCBI Taxonomy" id="2892015"/>
    <lineage>
        <taxon>Bacteria</taxon>
        <taxon>Bacillati</taxon>
        <taxon>Bacillota</taxon>
        <taxon>Negativicutes</taxon>
        <taxon>Selenomonadales</taxon>
        <taxon>Sporomusaceae</taxon>
        <taxon>Pelosinus</taxon>
    </lineage>
</organism>
<keyword evidence="2" id="KW-1003">Cell membrane</keyword>
<feature type="transmembrane region" description="Helical" evidence="6">
    <location>
        <begin position="145"/>
        <end position="163"/>
    </location>
</feature>
<dbReference type="EMBL" id="JAJHJB010000011">
    <property type="protein sequence ID" value="MCC5465702.1"/>
    <property type="molecule type" value="Genomic_DNA"/>
</dbReference>
<keyword evidence="3 6" id="KW-0812">Transmembrane</keyword>
<name>A0ABS8HRY8_9FIRM</name>
<sequence>MMEKIQSIWNRFTSSRLCWPLAALFFVLLFNFFFTKDFFTIEIKDGHFYGVTIDILNRAAPLMLLAIGMTLVIATKGIDISVGSMIAISGAVAASLIGGKLEYVDGVKTLVTIVPMPVAIFTALFVTTLLGMWNGLLISKVGIQPIVATLILLVAGRGIAQLITQGQIITVYYKPFQFIGTGYIFGLPFSLFIVGLVFGITFYAVRKTALGMFIESIGINAVASRFAGINVSKYIFSAYAFSGLCAGLAGLIICSNVSSADGNNAGLFIELDAILAVSLGGNSLDGGRFSLVGSLIGALVIQSITTTIYALGVPPEITLVVKSVVVIVICLLQSANFRKIVFSKWAQKRGIPGEKNAAKL</sequence>
<gene>
    <name evidence="7" type="ORF">LMF89_10080</name>
</gene>
<dbReference type="RefSeq" id="WP_229534930.1">
    <property type="nucleotide sequence ID" value="NZ_JAJHJB010000011.1"/>
</dbReference>
<feature type="transmembrane region" description="Helical" evidence="6">
    <location>
        <begin position="80"/>
        <end position="98"/>
    </location>
</feature>
<proteinExistence type="predicted"/>
<feature type="transmembrane region" description="Helical" evidence="6">
    <location>
        <begin position="110"/>
        <end position="133"/>
    </location>
</feature>
<evidence type="ECO:0000256" key="6">
    <source>
        <dbReference type="SAM" id="Phobius"/>
    </source>
</evidence>
<evidence type="ECO:0000256" key="4">
    <source>
        <dbReference type="ARBA" id="ARBA00022989"/>
    </source>
</evidence>
<protein>
    <submittedName>
        <fullName evidence="7">ABC transporter permease</fullName>
    </submittedName>
</protein>
<comment type="caution">
    <text evidence="7">The sequence shown here is derived from an EMBL/GenBank/DDBJ whole genome shotgun (WGS) entry which is preliminary data.</text>
</comment>
<dbReference type="InterPro" id="IPR001851">
    <property type="entry name" value="ABC_transp_permease"/>
</dbReference>
<feature type="transmembrane region" description="Helical" evidence="6">
    <location>
        <begin position="291"/>
        <end position="311"/>
    </location>
</feature>
<feature type="transmembrane region" description="Helical" evidence="6">
    <location>
        <begin position="183"/>
        <end position="205"/>
    </location>
</feature>
<dbReference type="Pfam" id="PF02653">
    <property type="entry name" value="BPD_transp_2"/>
    <property type="match status" value="1"/>
</dbReference>
<evidence type="ECO:0000256" key="1">
    <source>
        <dbReference type="ARBA" id="ARBA00004651"/>
    </source>
</evidence>
<evidence type="ECO:0000256" key="3">
    <source>
        <dbReference type="ARBA" id="ARBA00022692"/>
    </source>
</evidence>
<reference evidence="7" key="1">
    <citation type="submission" date="2021-11" db="EMBL/GenBank/DDBJ databases">
        <title>Description of a new species Pelosinus isolated from the bottom sediments of Lake Baikal.</title>
        <authorList>
            <person name="Zakharyuk A."/>
        </authorList>
    </citation>
    <scope>NUCLEOTIDE SEQUENCE</scope>
    <source>
        <strain evidence="7">Bkl1</strain>
    </source>
</reference>
<evidence type="ECO:0000256" key="5">
    <source>
        <dbReference type="ARBA" id="ARBA00023136"/>
    </source>
</evidence>
<feature type="transmembrane region" description="Helical" evidence="6">
    <location>
        <begin position="234"/>
        <end position="253"/>
    </location>
</feature>
<accession>A0ABS8HRY8</accession>
<feature type="transmembrane region" description="Helical" evidence="6">
    <location>
        <begin position="265"/>
        <end position="284"/>
    </location>
</feature>
<keyword evidence="8" id="KW-1185">Reference proteome</keyword>
<dbReference type="PANTHER" id="PTHR32196">
    <property type="entry name" value="ABC TRANSPORTER PERMEASE PROTEIN YPHD-RELATED-RELATED"/>
    <property type="match status" value="1"/>
</dbReference>